<evidence type="ECO:0000259" key="10">
    <source>
        <dbReference type="SMART" id="SM00836"/>
    </source>
</evidence>
<dbReference type="SMART" id="SM01016">
    <property type="entry name" value="Arg_tRNA_synt_N"/>
    <property type="match status" value="1"/>
</dbReference>
<dbReference type="GO" id="GO:0005737">
    <property type="term" value="C:cytoplasm"/>
    <property type="evidence" value="ECO:0007669"/>
    <property type="project" value="UniProtKB-SubCell"/>
</dbReference>
<evidence type="ECO:0000259" key="11">
    <source>
        <dbReference type="SMART" id="SM01016"/>
    </source>
</evidence>
<dbReference type="AlphaFoldDB" id="A0A1I3V4S9"/>
<dbReference type="SUPFAM" id="SSF55190">
    <property type="entry name" value="Arginyl-tRNA synthetase (ArgRS), N-terminal 'additional' domain"/>
    <property type="match status" value="1"/>
</dbReference>
<dbReference type="InterPro" id="IPR001278">
    <property type="entry name" value="Arg-tRNA-ligase"/>
</dbReference>
<evidence type="ECO:0000256" key="5">
    <source>
        <dbReference type="ARBA" id="ARBA00022917"/>
    </source>
</evidence>
<dbReference type="RefSeq" id="WP_091895402.1">
    <property type="nucleotide sequence ID" value="NZ_FOSJ01000002.1"/>
</dbReference>
<dbReference type="InterPro" id="IPR009080">
    <property type="entry name" value="tRNAsynth_Ia_anticodon-bd"/>
</dbReference>
<feature type="short sequence motif" description="'HIGH' region" evidence="8">
    <location>
        <begin position="122"/>
        <end position="132"/>
    </location>
</feature>
<dbReference type="SMART" id="SM00836">
    <property type="entry name" value="DALR_1"/>
    <property type="match status" value="1"/>
</dbReference>
<gene>
    <name evidence="8" type="primary">argS</name>
    <name evidence="12" type="ORF">SAMN04488569_100233</name>
</gene>
<dbReference type="Gene3D" id="3.40.50.620">
    <property type="entry name" value="HUPs"/>
    <property type="match status" value="1"/>
</dbReference>
<evidence type="ECO:0000256" key="6">
    <source>
        <dbReference type="ARBA" id="ARBA00023146"/>
    </source>
</evidence>
<evidence type="ECO:0000256" key="9">
    <source>
        <dbReference type="RuleBase" id="RU363038"/>
    </source>
</evidence>
<protein>
    <recommendedName>
        <fullName evidence="8">Arginine--tRNA ligase</fullName>
        <ecNumber evidence="8">6.1.1.19</ecNumber>
    </recommendedName>
    <alternativeName>
        <fullName evidence="8">Arginyl-tRNA synthetase</fullName>
        <shortName evidence="8">ArgRS</shortName>
    </alternativeName>
</protein>
<sequence length="564" mass="64476">MEYKQLVAQALHEVLKDQLELNEISHLLEKPKMAEHGDLAFPAFQLAKILRKSPAQIAADLENKVSSPIIEKAESVGPYLNFFLKKDQVSRQILNKILEEKDDYGSSDMGKGQNVPIDMSSPNIAKPMSMGHLRSTVIGNALSNILRKMGYNPIRINYLGDWGTQFGKLISAYKKWGNEEEVRANPIKELLRLYVTFHEEAEKHPELEDEGRAWFKKLEDGNEEALALWNWFRKESLAEFQKVYDRLNINFDSYNGEAFYNDKMDSVVSLLDNKNLLKLNQGAHIVDLEKYDLNPALIKKTDGATLYITRDLAAALYRKDTYNFSQALYVVGQEQANHFKQLKAVLSEMGYDWAENIHHIPFGLITKDGKKLSTRKGKVVLLEEVLNEASKLALNQIEAKNPNLDDKEVVAEQVGVGAVIFHDLKNDRLNNFDFTIEEVVQFEGETGPYVQYTRARALSILKKAEKSTFSSSENYSLRDDYSWEVLKLIQEFPDTLHRAYRQYEPSIIAKHAIHLAQAFNKFYANIRVLDEHAEKEARLALVFAVTELLKQDLTILGVESPDQM</sequence>
<dbReference type="FunFam" id="3.40.50.620:FF:000116">
    <property type="entry name" value="Arginine--tRNA ligase"/>
    <property type="match status" value="1"/>
</dbReference>
<dbReference type="Pfam" id="PF00750">
    <property type="entry name" value="tRNA-synt_1d"/>
    <property type="match status" value="1"/>
</dbReference>
<keyword evidence="8" id="KW-0963">Cytoplasm</keyword>
<dbReference type="PRINTS" id="PR01038">
    <property type="entry name" value="TRNASYNTHARG"/>
</dbReference>
<dbReference type="InterPro" id="IPR035684">
    <property type="entry name" value="ArgRS_core"/>
</dbReference>
<dbReference type="InterPro" id="IPR005148">
    <property type="entry name" value="Arg-tRNA-synth_N"/>
</dbReference>
<keyword evidence="6 8" id="KW-0030">Aminoacyl-tRNA synthetase</keyword>
<dbReference type="STRING" id="258723.GCA_900169305_00520"/>
<evidence type="ECO:0000256" key="1">
    <source>
        <dbReference type="ARBA" id="ARBA00005594"/>
    </source>
</evidence>
<keyword evidence="2 8" id="KW-0436">Ligase</keyword>
<evidence type="ECO:0000256" key="3">
    <source>
        <dbReference type="ARBA" id="ARBA00022741"/>
    </source>
</evidence>
<dbReference type="NCBIfam" id="TIGR00456">
    <property type="entry name" value="argS"/>
    <property type="match status" value="1"/>
</dbReference>
<dbReference type="PANTHER" id="PTHR11956">
    <property type="entry name" value="ARGINYL-TRNA SYNTHETASE"/>
    <property type="match status" value="1"/>
</dbReference>
<evidence type="ECO:0000313" key="12">
    <source>
        <dbReference type="EMBL" id="SFJ90140.1"/>
    </source>
</evidence>
<proteinExistence type="inferred from homology"/>
<dbReference type="GO" id="GO:0006420">
    <property type="term" value="P:arginyl-tRNA aminoacylation"/>
    <property type="evidence" value="ECO:0007669"/>
    <property type="project" value="UniProtKB-UniRule"/>
</dbReference>
<dbReference type="Gene3D" id="3.30.1360.70">
    <property type="entry name" value="Arginyl tRNA synthetase N-terminal domain"/>
    <property type="match status" value="1"/>
</dbReference>
<dbReference type="GO" id="GO:0005524">
    <property type="term" value="F:ATP binding"/>
    <property type="evidence" value="ECO:0007669"/>
    <property type="project" value="UniProtKB-UniRule"/>
</dbReference>
<dbReference type="InterPro" id="IPR008909">
    <property type="entry name" value="DALR_anticod-bd"/>
</dbReference>
<comment type="subunit">
    <text evidence="8">Monomer.</text>
</comment>
<dbReference type="HAMAP" id="MF_00123">
    <property type="entry name" value="Arg_tRNA_synth"/>
    <property type="match status" value="1"/>
</dbReference>
<feature type="domain" description="DALR anticodon binding" evidence="10">
    <location>
        <begin position="450"/>
        <end position="564"/>
    </location>
</feature>
<dbReference type="CDD" id="cd07956">
    <property type="entry name" value="Anticodon_Ia_Arg"/>
    <property type="match status" value="1"/>
</dbReference>
<dbReference type="CDD" id="cd00671">
    <property type="entry name" value="ArgRS_core"/>
    <property type="match status" value="1"/>
</dbReference>
<keyword evidence="5 8" id="KW-0648">Protein biosynthesis</keyword>
<feature type="domain" description="Arginyl tRNA synthetase N-terminal" evidence="11">
    <location>
        <begin position="1"/>
        <end position="84"/>
    </location>
</feature>
<dbReference type="Proteomes" id="UP000199589">
    <property type="component" value="Unassembled WGS sequence"/>
</dbReference>
<dbReference type="PANTHER" id="PTHR11956:SF5">
    <property type="entry name" value="ARGININE--TRNA LIGASE, CYTOPLASMIC"/>
    <property type="match status" value="1"/>
</dbReference>
<dbReference type="Gene3D" id="1.10.730.10">
    <property type="entry name" value="Isoleucyl-tRNA Synthetase, Domain 1"/>
    <property type="match status" value="1"/>
</dbReference>
<dbReference type="EMBL" id="FOSJ01000002">
    <property type="protein sequence ID" value="SFJ90140.1"/>
    <property type="molecule type" value="Genomic_DNA"/>
</dbReference>
<dbReference type="EC" id="6.1.1.19" evidence="8"/>
<name>A0A1I3V4S9_9LACT</name>
<keyword evidence="3 8" id="KW-0547">Nucleotide-binding</keyword>
<dbReference type="Pfam" id="PF05746">
    <property type="entry name" value="DALR_1"/>
    <property type="match status" value="1"/>
</dbReference>
<keyword evidence="13" id="KW-1185">Reference proteome</keyword>
<evidence type="ECO:0000256" key="4">
    <source>
        <dbReference type="ARBA" id="ARBA00022840"/>
    </source>
</evidence>
<dbReference type="OrthoDB" id="9805987at2"/>
<dbReference type="SUPFAM" id="SSF47323">
    <property type="entry name" value="Anticodon-binding domain of a subclass of class I aminoacyl-tRNA synthetases"/>
    <property type="match status" value="1"/>
</dbReference>
<dbReference type="SUPFAM" id="SSF52374">
    <property type="entry name" value="Nucleotidylyl transferase"/>
    <property type="match status" value="1"/>
</dbReference>
<dbReference type="InterPro" id="IPR036695">
    <property type="entry name" value="Arg-tRNA-synth_N_sf"/>
</dbReference>
<accession>A0A1I3V4S9</accession>
<dbReference type="GO" id="GO:0004814">
    <property type="term" value="F:arginine-tRNA ligase activity"/>
    <property type="evidence" value="ECO:0007669"/>
    <property type="project" value="UniProtKB-UniRule"/>
</dbReference>
<evidence type="ECO:0000256" key="8">
    <source>
        <dbReference type="HAMAP-Rule" id="MF_00123"/>
    </source>
</evidence>
<evidence type="ECO:0000313" key="13">
    <source>
        <dbReference type="Proteomes" id="UP000199589"/>
    </source>
</evidence>
<organism evidence="12 13">
    <name type="scientific">Marinilactibacillus piezotolerans</name>
    <dbReference type="NCBI Taxonomy" id="258723"/>
    <lineage>
        <taxon>Bacteria</taxon>
        <taxon>Bacillati</taxon>
        <taxon>Bacillota</taxon>
        <taxon>Bacilli</taxon>
        <taxon>Lactobacillales</taxon>
        <taxon>Carnobacteriaceae</taxon>
        <taxon>Marinilactibacillus</taxon>
    </lineage>
</organism>
<keyword evidence="4 8" id="KW-0067">ATP-binding</keyword>
<evidence type="ECO:0000256" key="2">
    <source>
        <dbReference type="ARBA" id="ARBA00022598"/>
    </source>
</evidence>
<dbReference type="Pfam" id="PF03485">
    <property type="entry name" value="Arg_tRNA_synt_N"/>
    <property type="match status" value="1"/>
</dbReference>
<dbReference type="InterPro" id="IPR014729">
    <property type="entry name" value="Rossmann-like_a/b/a_fold"/>
</dbReference>
<comment type="subcellular location">
    <subcellularLocation>
        <location evidence="8">Cytoplasm</location>
    </subcellularLocation>
</comment>
<evidence type="ECO:0000256" key="7">
    <source>
        <dbReference type="ARBA" id="ARBA00049339"/>
    </source>
</evidence>
<reference evidence="13" key="1">
    <citation type="submission" date="2016-10" db="EMBL/GenBank/DDBJ databases">
        <authorList>
            <person name="Varghese N."/>
            <person name="Submissions S."/>
        </authorList>
    </citation>
    <scope>NUCLEOTIDE SEQUENCE [LARGE SCALE GENOMIC DNA]</scope>
    <source>
        <strain evidence="13">DSM 16108</strain>
    </source>
</reference>
<comment type="catalytic activity">
    <reaction evidence="7 8">
        <text>tRNA(Arg) + L-arginine + ATP = L-arginyl-tRNA(Arg) + AMP + diphosphate</text>
        <dbReference type="Rhea" id="RHEA:20301"/>
        <dbReference type="Rhea" id="RHEA-COMP:9658"/>
        <dbReference type="Rhea" id="RHEA-COMP:9673"/>
        <dbReference type="ChEBI" id="CHEBI:30616"/>
        <dbReference type="ChEBI" id="CHEBI:32682"/>
        <dbReference type="ChEBI" id="CHEBI:33019"/>
        <dbReference type="ChEBI" id="CHEBI:78442"/>
        <dbReference type="ChEBI" id="CHEBI:78513"/>
        <dbReference type="ChEBI" id="CHEBI:456215"/>
        <dbReference type="EC" id="6.1.1.19"/>
    </reaction>
</comment>
<comment type="similarity">
    <text evidence="1 8 9">Belongs to the class-I aminoacyl-tRNA synthetase family.</text>
</comment>